<feature type="transmembrane region" description="Helical" evidence="1">
    <location>
        <begin position="116"/>
        <end position="134"/>
    </location>
</feature>
<gene>
    <name evidence="2" type="ORF">HNR40_004660</name>
</gene>
<evidence type="ECO:0000313" key="2">
    <source>
        <dbReference type="EMBL" id="MBB5079174.1"/>
    </source>
</evidence>
<organism evidence="2 3">
    <name type="scientific">Nonomuraea endophytica</name>
    <dbReference type="NCBI Taxonomy" id="714136"/>
    <lineage>
        <taxon>Bacteria</taxon>
        <taxon>Bacillati</taxon>
        <taxon>Actinomycetota</taxon>
        <taxon>Actinomycetes</taxon>
        <taxon>Streptosporangiales</taxon>
        <taxon>Streptosporangiaceae</taxon>
        <taxon>Nonomuraea</taxon>
    </lineage>
</organism>
<dbReference type="RefSeq" id="WP_184964606.1">
    <property type="nucleotide sequence ID" value="NZ_JACHIN010000006.1"/>
</dbReference>
<proteinExistence type="predicted"/>
<keyword evidence="3" id="KW-1185">Reference proteome</keyword>
<dbReference type="AlphaFoldDB" id="A0A7W8A523"/>
<evidence type="ECO:0000313" key="3">
    <source>
        <dbReference type="Proteomes" id="UP000568380"/>
    </source>
</evidence>
<evidence type="ECO:0000256" key="1">
    <source>
        <dbReference type="SAM" id="Phobius"/>
    </source>
</evidence>
<evidence type="ECO:0008006" key="4">
    <source>
        <dbReference type="Google" id="ProtNLM"/>
    </source>
</evidence>
<keyword evidence="1" id="KW-0812">Transmembrane</keyword>
<keyword evidence="1" id="KW-0472">Membrane</keyword>
<sequence>MSTEEKRVWVYAAVALAIPVVYFASVLRQLPGADVTRITYIPALLTAIGVAVLANIVASIATAIAAPKEAGLKDERDAGIRRYGQRAEYYVLAVSVAGVFALTLAGAAHFWIANALYLAFVLSALASAIVRIVAYRRGF</sequence>
<keyword evidence="1" id="KW-1133">Transmembrane helix</keyword>
<reference evidence="2 3" key="1">
    <citation type="submission" date="2020-08" db="EMBL/GenBank/DDBJ databases">
        <title>Genomic Encyclopedia of Type Strains, Phase IV (KMG-IV): sequencing the most valuable type-strain genomes for metagenomic binning, comparative biology and taxonomic classification.</title>
        <authorList>
            <person name="Goeker M."/>
        </authorList>
    </citation>
    <scope>NUCLEOTIDE SEQUENCE [LARGE SCALE GENOMIC DNA]</scope>
    <source>
        <strain evidence="2 3">DSM 45385</strain>
    </source>
</reference>
<accession>A0A7W8A523</accession>
<protein>
    <recommendedName>
        <fullName evidence="4">DUF2178 domain-containing protein</fullName>
    </recommendedName>
</protein>
<dbReference type="Proteomes" id="UP000568380">
    <property type="component" value="Unassembled WGS sequence"/>
</dbReference>
<feature type="transmembrane region" description="Helical" evidence="1">
    <location>
        <begin position="9"/>
        <end position="27"/>
    </location>
</feature>
<dbReference type="EMBL" id="JACHIN010000006">
    <property type="protein sequence ID" value="MBB5079174.1"/>
    <property type="molecule type" value="Genomic_DNA"/>
</dbReference>
<comment type="caution">
    <text evidence="2">The sequence shown here is derived from an EMBL/GenBank/DDBJ whole genome shotgun (WGS) entry which is preliminary data.</text>
</comment>
<feature type="transmembrane region" description="Helical" evidence="1">
    <location>
        <begin position="87"/>
        <end position="110"/>
    </location>
</feature>
<name>A0A7W8A523_9ACTN</name>
<feature type="transmembrane region" description="Helical" evidence="1">
    <location>
        <begin position="39"/>
        <end position="66"/>
    </location>
</feature>